<dbReference type="SUPFAM" id="SSF47384">
    <property type="entry name" value="Homodimeric domain of signal transducing histidine kinase"/>
    <property type="match status" value="1"/>
</dbReference>
<dbReference type="InterPro" id="IPR005467">
    <property type="entry name" value="His_kinase_dom"/>
</dbReference>
<dbReference type="InterPro" id="IPR050736">
    <property type="entry name" value="Sensor_HK_Regulatory"/>
</dbReference>
<dbReference type="Pfam" id="PF02518">
    <property type="entry name" value="HATPase_c"/>
    <property type="match status" value="1"/>
</dbReference>
<comment type="caution">
    <text evidence="10">The sequence shown here is derived from an EMBL/GenBank/DDBJ whole genome shotgun (WGS) entry which is preliminary data.</text>
</comment>
<keyword evidence="4" id="KW-0808">Transferase</keyword>
<gene>
    <name evidence="10" type="ORF">WMG39_08740</name>
</gene>
<evidence type="ECO:0000313" key="11">
    <source>
        <dbReference type="Proteomes" id="UP001384579"/>
    </source>
</evidence>
<keyword evidence="10" id="KW-0547">Nucleotide-binding</keyword>
<dbReference type="PROSITE" id="PS50110">
    <property type="entry name" value="RESPONSE_REGULATORY"/>
    <property type="match status" value="1"/>
</dbReference>
<dbReference type="InterPro" id="IPR036097">
    <property type="entry name" value="HisK_dim/P_sf"/>
</dbReference>
<evidence type="ECO:0000313" key="10">
    <source>
        <dbReference type="EMBL" id="MEK0184945.1"/>
    </source>
</evidence>
<dbReference type="InterPro" id="IPR036890">
    <property type="entry name" value="HATPase_C_sf"/>
</dbReference>
<dbReference type="InterPro" id="IPR001789">
    <property type="entry name" value="Sig_transdc_resp-reg_receiver"/>
</dbReference>
<dbReference type="CDD" id="cd00082">
    <property type="entry name" value="HisKA"/>
    <property type="match status" value="1"/>
</dbReference>
<dbReference type="SUPFAM" id="SSF52172">
    <property type="entry name" value="CheY-like"/>
    <property type="match status" value="1"/>
</dbReference>
<keyword evidence="10" id="KW-0067">ATP-binding</keyword>
<dbReference type="InterPro" id="IPR011006">
    <property type="entry name" value="CheY-like_superfamily"/>
</dbReference>
<dbReference type="InterPro" id="IPR004358">
    <property type="entry name" value="Sig_transdc_His_kin-like_C"/>
</dbReference>
<dbReference type="CDD" id="cd00075">
    <property type="entry name" value="HATPase"/>
    <property type="match status" value="1"/>
</dbReference>
<reference evidence="10 11" key="1">
    <citation type="journal article" date="2020" name="Harmful Algae">
        <title>Molecular and morphological characterization of a novel dihydroanatoxin-a producing Microcoleus species (cyanobacteria) from the Russian River, California, USA.</title>
        <authorList>
            <person name="Conklin K.Y."/>
            <person name="Stancheva R."/>
            <person name="Otten T.G."/>
            <person name="Fadness R."/>
            <person name="Boyer G.L."/>
            <person name="Read B."/>
            <person name="Zhang X."/>
            <person name="Sheath R.G."/>
        </authorList>
    </citation>
    <scope>NUCLEOTIDE SEQUENCE [LARGE SCALE GENOMIC DNA]</scope>
    <source>
        <strain evidence="10 11">PTRS2</strain>
    </source>
</reference>
<evidence type="ECO:0000256" key="2">
    <source>
        <dbReference type="ARBA" id="ARBA00012438"/>
    </source>
</evidence>
<dbReference type="SUPFAM" id="SSF55874">
    <property type="entry name" value="ATPase domain of HSP90 chaperone/DNA topoisomerase II/histidine kinase"/>
    <property type="match status" value="1"/>
</dbReference>
<keyword evidence="3 7" id="KW-0597">Phosphoprotein</keyword>
<dbReference type="PANTHER" id="PTHR43711:SF26">
    <property type="entry name" value="SENSOR HISTIDINE KINASE RCSC"/>
    <property type="match status" value="1"/>
</dbReference>
<feature type="domain" description="Histidine kinase" evidence="8">
    <location>
        <begin position="149"/>
        <end position="365"/>
    </location>
</feature>
<evidence type="ECO:0000256" key="6">
    <source>
        <dbReference type="ARBA" id="ARBA00023012"/>
    </source>
</evidence>
<feature type="domain" description="Response regulatory" evidence="9">
    <location>
        <begin position="5"/>
        <end position="120"/>
    </location>
</feature>
<dbReference type="PRINTS" id="PR00344">
    <property type="entry name" value="BCTRLSENSOR"/>
</dbReference>
<dbReference type="PROSITE" id="PS50109">
    <property type="entry name" value="HIS_KIN"/>
    <property type="match status" value="1"/>
</dbReference>
<evidence type="ECO:0000259" key="8">
    <source>
        <dbReference type="PROSITE" id="PS50109"/>
    </source>
</evidence>
<dbReference type="SMART" id="SM00448">
    <property type="entry name" value="REC"/>
    <property type="match status" value="1"/>
</dbReference>
<dbReference type="GO" id="GO:0005524">
    <property type="term" value="F:ATP binding"/>
    <property type="evidence" value="ECO:0007669"/>
    <property type="project" value="UniProtKB-KW"/>
</dbReference>
<dbReference type="Gene3D" id="3.30.565.10">
    <property type="entry name" value="Histidine kinase-like ATPase, C-terminal domain"/>
    <property type="match status" value="1"/>
</dbReference>
<dbReference type="SMART" id="SM00387">
    <property type="entry name" value="HATPase_c"/>
    <property type="match status" value="1"/>
</dbReference>
<name>A0ABU8YKP8_9CYAN</name>
<keyword evidence="11" id="KW-1185">Reference proteome</keyword>
<evidence type="ECO:0000256" key="1">
    <source>
        <dbReference type="ARBA" id="ARBA00000085"/>
    </source>
</evidence>
<dbReference type="Proteomes" id="UP001384579">
    <property type="component" value="Unassembled WGS sequence"/>
</dbReference>
<dbReference type="Pfam" id="PF00072">
    <property type="entry name" value="Response_reg"/>
    <property type="match status" value="1"/>
</dbReference>
<protein>
    <recommendedName>
        <fullName evidence="2">histidine kinase</fullName>
        <ecNumber evidence="2">2.7.13.3</ecNumber>
    </recommendedName>
</protein>
<dbReference type="Gene3D" id="3.40.50.2300">
    <property type="match status" value="1"/>
</dbReference>
<evidence type="ECO:0000256" key="7">
    <source>
        <dbReference type="PROSITE-ProRule" id="PRU00169"/>
    </source>
</evidence>
<dbReference type="RefSeq" id="WP_340518861.1">
    <property type="nucleotide sequence ID" value="NZ_JBBLXS010000083.1"/>
</dbReference>
<dbReference type="CDD" id="cd17534">
    <property type="entry name" value="REC_DC-like"/>
    <property type="match status" value="1"/>
</dbReference>
<sequence>MDQTTIMVVEDETIIGMDIRNSLKKLGYSVPPVIATGEKAIEKAEQLQPNLILMDIMLKGSIDGVQAAEQIRKRFNLPIVYLTANTDPITLQRAKETQPFGYIIKPFEEKDLHTTIEIALARCKAETEIRRSLEKEKELNELKSRFITMTSHEFRTPLTAILGSAELLEHYGNKWTHEKRITYLHRIQNSVQHLVHLLDEVLLIGQAEAGKLDFNPLPLDLKNFCSSLVEELELSAGSQYTISFQALGESTPACMDEKLLRHILSNLLSNAVKYSPNGGIIEFDLAFEGKQARFEVKDRGIGIPTEDLEQLFDLFHRAKNVGKISGTGLGLAIVKKAVDLHGGDIAVTSEIGVGTSFTVQLPLNKEI</sequence>
<organism evidence="10 11">
    <name type="scientific">Microcoleus anatoxicus PTRS2</name>
    <dbReference type="NCBI Taxonomy" id="2705321"/>
    <lineage>
        <taxon>Bacteria</taxon>
        <taxon>Bacillati</taxon>
        <taxon>Cyanobacteriota</taxon>
        <taxon>Cyanophyceae</taxon>
        <taxon>Oscillatoriophycideae</taxon>
        <taxon>Oscillatoriales</taxon>
        <taxon>Microcoleaceae</taxon>
        <taxon>Microcoleus</taxon>
        <taxon>Microcoleus anatoxicus</taxon>
    </lineage>
</organism>
<evidence type="ECO:0000256" key="5">
    <source>
        <dbReference type="ARBA" id="ARBA00022777"/>
    </source>
</evidence>
<dbReference type="EC" id="2.7.13.3" evidence="2"/>
<keyword evidence="5" id="KW-0418">Kinase</keyword>
<keyword evidence="6" id="KW-0902">Two-component regulatory system</keyword>
<dbReference type="EMBL" id="JBBLXS010000083">
    <property type="protein sequence ID" value="MEK0184945.1"/>
    <property type="molecule type" value="Genomic_DNA"/>
</dbReference>
<evidence type="ECO:0000256" key="4">
    <source>
        <dbReference type="ARBA" id="ARBA00022679"/>
    </source>
</evidence>
<dbReference type="PANTHER" id="PTHR43711">
    <property type="entry name" value="TWO-COMPONENT HISTIDINE KINASE"/>
    <property type="match status" value="1"/>
</dbReference>
<dbReference type="Pfam" id="PF00512">
    <property type="entry name" value="HisKA"/>
    <property type="match status" value="1"/>
</dbReference>
<evidence type="ECO:0000256" key="3">
    <source>
        <dbReference type="ARBA" id="ARBA00022553"/>
    </source>
</evidence>
<evidence type="ECO:0000259" key="9">
    <source>
        <dbReference type="PROSITE" id="PS50110"/>
    </source>
</evidence>
<dbReference type="SMART" id="SM00388">
    <property type="entry name" value="HisKA"/>
    <property type="match status" value="1"/>
</dbReference>
<dbReference type="InterPro" id="IPR003594">
    <property type="entry name" value="HATPase_dom"/>
</dbReference>
<feature type="modified residue" description="4-aspartylphosphate" evidence="7">
    <location>
        <position position="55"/>
    </location>
</feature>
<accession>A0ABU8YKP8</accession>
<comment type="catalytic activity">
    <reaction evidence="1">
        <text>ATP + protein L-histidine = ADP + protein N-phospho-L-histidine.</text>
        <dbReference type="EC" id="2.7.13.3"/>
    </reaction>
</comment>
<dbReference type="Gene3D" id="1.10.287.130">
    <property type="match status" value="1"/>
</dbReference>
<proteinExistence type="predicted"/>
<dbReference type="InterPro" id="IPR003661">
    <property type="entry name" value="HisK_dim/P_dom"/>
</dbReference>